<dbReference type="GO" id="GO:0006572">
    <property type="term" value="P:L-tyrosine catabolic process"/>
    <property type="evidence" value="ECO:0007669"/>
    <property type="project" value="TreeGrafter"/>
</dbReference>
<comment type="caution">
    <text evidence="1">The sequence shown here is derived from an EMBL/GenBank/DDBJ whole genome shotgun (WGS) entry which is preliminary data.</text>
</comment>
<dbReference type="InterPro" id="IPR015421">
    <property type="entry name" value="PyrdxlP-dep_Trfase_major"/>
</dbReference>
<keyword evidence="2" id="KW-1185">Reference proteome</keyword>
<evidence type="ECO:0000313" key="1">
    <source>
        <dbReference type="EMBL" id="KAJ4958520.1"/>
    </source>
</evidence>
<dbReference type="EMBL" id="JAMYWD010000010">
    <property type="protein sequence ID" value="KAJ4958520.1"/>
    <property type="molecule type" value="Genomic_DNA"/>
</dbReference>
<gene>
    <name evidence="1" type="ORF">NE237_025631</name>
</gene>
<dbReference type="Gene3D" id="3.90.1150.10">
    <property type="entry name" value="Aspartate Aminotransferase, domain 1"/>
    <property type="match status" value="1"/>
</dbReference>
<dbReference type="Proteomes" id="UP001141806">
    <property type="component" value="Unassembled WGS sequence"/>
</dbReference>
<proteinExistence type="predicted"/>
<reference evidence="1" key="1">
    <citation type="journal article" date="2023" name="Plant J.">
        <title>The genome of the king protea, Protea cynaroides.</title>
        <authorList>
            <person name="Chang J."/>
            <person name="Duong T.A."/>
            <person name="Schoeman C."/>
            <person name="Ma X."/>
            <person name="Roodt D."/>
            <person name="Barker N."/>
            <person name="Li Z."/>
            <person name="Van de Peer Y."/>
            <person name="Mizrachi E."/>
        </authorList>
    </citation>
    <scope>NUCLEOTIDE SEQUENCE</scope>
    <source>
        <tissue evidence="1">Young leaves</tissue>
    </source>
</reference>
<dbReference type="GO" id="GO:0004838">
    <property type="term" value="F:L-tyrosine-2-oxoglutarate transaminase activity"/>
    <property type="evidence" value="ECO:0007669"/>
    <property type="project" value="TreeGrafter"/>
</dbReference>
<dbReference type="InterPro" id="IPR015422">
    <property type="entry name" value="PyrdxlP-dep_Trfase_small"/>
</dbReference>
<name>A0A9Q0K1I3_9MAGN</name>
<dbReference type="PANTHER" id="PTHR45744">
    <property type="entry name" value="TYROSINE AMINOTRANSFERASE"/>
    <property type="match status" value="1"/>
</dbReference>
<dbReference type="OrthoDB" id="1712692at2759"/>
<evidence type="ECO:0000313" key="2">
    <source>
        <dbReference type="Proteomes" id="UP001141806"/>
    </source>
</evidence>
<sequence length="243" mass="26848">MENRKKQQWHFKSKQELITASDMTIRWMLNKLMGELDATDPRPMIHLGRGDPSESPCFRTTQVAEDAIVDAVRSAKFNGYAPVVGILPARRLFESINGCPNIFSDPAAFIQVSIIPRHPVFGSVGSSSTRTMIKVIEIILPSPDKQIISTNFLPPLYLSSSASPSSRSSTTSCGTSCWDARDDIGIQAATRFMRDIPPTALVFHQVLKAEEVTGTRQECGQHGLVHAPKQSHPQHLLVVATWK</sequence>
<accession>A0A9Q0K1I3</accession>
<dbReference type="Gene3D" id="3.40.640.10">
    <property type="entry name" value="Type I PLP-dependent aspartate aminotransferase-like (Major domain)"/>
    <property type="match status" value="1"/>
</dbReference>
<dbReference type="AlphaFoldDB" id="A0A9Q0K1I3"/>
<organism evidence="1 2">
    <name type="scientific">Protea cynaroides</name>
    <dbReference type="NCBI Taxonomy" id="273540"/>
    <lineage>
        <taxon>Eukaryota</taxon>
        <taxon>Viridiplantae</taxon>
        <taxon>Streptophyta</taxon>
        <taxon>Embryophyta</taxon>
        <taxon>Tracheophyta</taxon>
        <taxon>Spermatophyta</taxon>
        <taxon>Magnoliopsida</taxon>
        <taxon>Proteales</taxon>
        <taxon>Proteaceae</taxon>
        <taxon>Protea</taxon>
    </lineage>
</organism>
<dbReference type="PANTHER" id="PTHR45744:SF11">
    <property type="entry name" value="TYROSINE AMINOTRANSFERASE"/>
    <property type="match status" value="1"/>
</dbReference>
<protein>
    <submittedName>
        <fullName evidence="1">Uncharacterized protein</fullName>
    </submittedName>
</protein>